<gene>
    <name evidence="3" type="ORF">HU200_023358</name>
</gene>
<evidence type="ECO:0000256" key="2">
    <source>
        <dbReference type="SAM" id="MobiDB-lite"/>
    </source>
</evidence>
<evidence type="ECO:0000256" key="1">
    <source>
        <dbReference type="SAM" id="Coils"/>
    </source>
</evidence>
<keyword evidence="1" id="KW-0175">Coiled coil</keyword>
<organism evidence="3 4">
    <name type="scientific">Digitaria exilis</name>
    <dbReference type="NCBI Taxonomy" id="1010633"/>
    <lineage>
        <taxon>Eukaryota</taxon>
        <taxon>Viridiplantae</taxon>
        <taxon>Streptophyta</taxon>
        <taxon>Embryophyta</taxon>
        <taxon>Tracheophyta</taxon>
        <taxon>Spermatophyta</taxon>
        <taxon>Magnoliopsida</taxon>
        <taxon>Liliopsida</taxon>
        <taxon>Poales</taxon>
        <taxon>Poaceae</taxon>
        <taxon>PACMAD clade</taxon>
        <taxon>Panicoideae</taxon>
        <taxon>Panicodae</taxon>
        <taxon>Paniceae</taxon>
        <taxon>Anthephorinae</taxon>
        <taxon>Digitaria</taxon>
    </lineage>
</organism>
<reference evidence="3" key="1">
    <citation type="submission" date="2020-07" db="EMBL/GenBank/DDBJ databases">
        <title>Genome sequence and genetic diversity analysis of an under-domesticated orphan crop, white fonio (Digitaria exilis).</title>
        <authorList>
            <person name="Bennetzen J.L."/>
            <person name="Chen S."/>
            <person name="Ma X."/>
            <person name="Wang X."/>
            <person name="Yssel A.E.J."/>
            <person name="Chaluvadi S.R."/>
            <person name="Johnson M."/>
            <person name="Gangashetty P."/>
            <person name="Hamidou F."/>
            <person name="Sanogo M.D."/>
            <person name="Zwaenepoel A."/>
            <person name="Wallace J."/>
            <person name="Van De Peer Y."/>
            <person name="Van Deynze A."/>
        </authorList>
    </citation>
    <scope>NUCLEOTIDE SEQUENCE</scope>
    <source>
        <tissue evidence="3">Leaves</tissue>
    </source>
</reference>
<sequence length="265" mass="29221">MLLLRGARAAAAASTAVAAGASAGRSVSIRLTAISALSSGGGRRKGQRRYEAKAPSPSPPPPLPRHGETPSSKKKSGARTPIEVKKNLPAELEEVRAPRRPEGREARKGSTPPPPQQQQQQQKAKAKRAVRWKCASGCGACCKLDKGPDFPTPDEIFADHPDDLQLYRSMTGDDGWCINYDKTTRTCNIYEDRPSFCRVEPKVFDEFFGVPRSSFDREACSACLDNIKMVYGDRSAELKNFKRVIREESNKLEESKNQEDKLLDT</sequence>
<feature type="coiled-coil region" evidence="1">
    <location>
        <begin position="238"/>
        <end position="265"/>
    </location>
</feature>
<feature type="region of interest" description="Disordered" evidence="2">
    <location>
        <begin position="37"/>
        <end position="126"/>
    </location>
</feature>
<dbReference type="OrthoDB" id="1876721at2759"/>
<comment type="caution">
    <text evidence="3">The sequence shown here is derived from an EMBL/GenBank/DDBJ whole genome shotgun (WGS) entry which is preliminary data.</text>
</comment>
<feature type="compositionally biased region" description="Basic and acidic residues" evidence="2">
    <location>
        <begin position="82"/>
        <end position="108"/>
    </location>
</feature>
<dbReference type="PANTHER" id="PTHR36791:SF2">
    <property type="entry name" value="OS03G0363400 PROTEIN"/>
    <property type="match status" value="1"/>
</dbReference>
<dbReference type="PANTHER" id="PTHR36791">
    <property type="entry name" value="OS03G0363400 PROTEIN"/>
    <property type="match status" value="1"/>
</dbReference>
<evidence type="ECO:0000313" key="4">
    <source>
        <dbReference type="Proteomes" id="UP000636709"/>
    </source>
</evidence>
<dbReference type="Pfam" id="PF03692">
    <property type="entry name" value="CxxCxxCC"/>
    <property type="match status" value="1"/>
</dbReference>
<dbReference type="EMBL" id="JACEFO010001687">
    <property type="protein sequence ID" value="KAF8720952.1"/>
    <property type="molecule type" value="Genomic_DNA"/>
</dbReference>
<accession>A0A835C2Y5</accession>
<dbReference type="InterPro" id="IPR005358">
    <property type="entry name" value="Puta_zinc/iron-chelating_dom"/>
</dbReference>
<proteinExistence type="predicted"/>
<name>A0A835C2Y5_9POAL</name>
<protein>
    <submittedName>
        <fullName evidence="3">Uncharacterized protein</fullName>
    </submittedName>
</protein>
<dbReference type="Proteomes" id="UP000636709">
    <property type="component" value="Unassembled WGS sequence"/>
</dbReference>
<evidence type="ECO:0000313" key="3">
    <source>
        <dbReference type="EMBL" id="KAF8720952.1"/>
    </source>
</evidence>
<keyword evidence="4" id="KW-1185">Reference proteome</keyword>
<dbReference type="AlphaFoldDB" id="A0A835C2Y5"/>